<organism evidence="1 2">
    <name type="scientific">Sphingomonas psychrolutea</name>
    <dbReference type="NCBI Taxonomy" id="1259676"/>
    <lineage>
        <taxon>Bacteria</taxon>
        <taxon>Pseudomonadati</taxon>
        <taxon>Pseudomonadota</taxon>
        <taxon>Alphaproteobacteria</taxon>
        <taxon>Sphingomonadales</taxon>
        <taxon>Sphingomonadaceae</taxon>
        <taxon>Sphingomonas</taxon>
    </lineage>
</organism>
<protein>
    <recommendedName>
        <fullName evidence="3">Integrase</fullName>
    </recommendedName>
</protein>
<accession>A0ABQ1GWQ5</accession>
<sequence length="90" mass="10230">MCRAAGKPTYAKRRKAYKCVHIAKVELRERKHHDLPAAERAHERLYDLLMGYDYPNTTLRALVGRLGRHTSLSIGIDRPVVDLALAESAF</sequence>
<name>A0ABQ1GWQ5_9SPHN</name>
<reference evidence="2" key="1">
    <citation type="journal article" date="2019" name="Int. J. Syst. Evol. Microbiol.">
        <title>The Global Catalogue of Microorganisms (GCM) 10K type strain sequencing project: providing services to taxonomists for standard genome sequencing and annotation.</title>
        <authorList>
            <consortium name="The Broad Institute Genomics Platform"/>
            <consortium name="The Broad Institute Genome Sequencing Center for Infectious Disease"/>
            <person name="Wu L."/>
            <person name="Ma J."/>
        </authorList>
    </citation>
    <scope>NUCLEOTIDE SEQUENCE [LARGE SCALE GENOMIC DNA]</scope>
    <source>
        <strain evidence="2">CGMCC 1.10106</strain>
    </source>
</reference>
<gene>
    <name evidence="1" type="ORF">GCM10011395_22840</name>
</gene>
<evidence type="ECO:0000313" key="1">
    <source>
        <dbReference type="EMBL" id="GGA51922.1"/>
    </source>
</evidence>
<keyword evidence="2" id="KW-1185">Reference proteome</keyword>
<dbReference type="Proteomes" id="UP000618591">
    <property type="component" value="Unassembled WGS sequence"/>
</dbReference>
<comment type="caution">
    <text evidence="1">The sequence shown here is derived from an EMBL/GenBank/DDBJ whole genome shotgun (WGS) entry which is preliminary data.</text>
</comment>
<evidence type="ECO:0008006" key="3">
    <source>
        <dbReference type="Google" id="ProtNLM"/>
    </source>
</evidence>
<evidence type="ECO:0000313" key="2">
    <source>
        <dbReference type="Proteomes" id="UP000618591"/>
    </source>
</evidence>
<dbReference type="EMBL" id="BMDW01000013">
    <property type="protein sequence ID" value="GGA51922.1"/>
    <property type="molecule type" value="Genomic_DNA"/>
</dbReference>
<proteinExistence type="predicted"/>